<dbReference type="InParanoid" id="E9FX83"/>
<dbReference type="InterPro" id="IPR006600">
    <property type="entry name" value="HTH_CenpB_DNA-bd_dom"/>
</dbReference>
<proteinExistence type="predicted"/>
<reference evidence="5 6" key="1">
    <citation type="journal article" date="2011" name="Science">
        <title>The ecoresponsive genome of Daphnia pulex.</title>
        <authorList>
            <person name="Colbourne J.K."/>
            <person name="Pfrender M.E."/>
            <person name="Gilbert D."/>
            <person name="Thomas W.K."/>
            <person name="Tucker A."/>
            <person name="Oakley T.H."/>
            <person name="Tokishita S."/>
            <person name="Aerts A."/>
            <person name="Arnold G.J."/>
            <person name="Basu M.K."/>
            <person name="Bauer D.J."/>
            <person name="Caceres C.E."/>
            <person name="Carmel L."/>
            <person name="Casola C."/>
            <person name="Choi J.H."/>
            <person name="Detter J.C."/>
            <person name="Dong Q."/>
            <person name="Dusheyko S."/>
            <person name="Eads B.D."/>
            <person name="Frohlich T."/>
            <person name="Geiler-Samerotte K.A."/>
            <person name="Gerlach D."/>
            <person name="Hatcher P."/>
            <person name="Jogdeo S."/>
            <person name="Krijgsveld J."/>
            <person name="Kriventseva E.V."/>
            <person name="Kultz D."/>
            <person name="Laforsch C."/>
            <person name="Lindquist E."/>
            <person name="Lopez J."/>
            <person name="Manak J.R."/>
            <person name="Muller J."/>
            <person name="Pangilinan J."/>
            <person name="Patwardhan R.P."/>
            <person name="Pitluck S."/>
            <person name="Pritham E.J."/>
            <person name="Rechtsteiner A."/>
            <person name="Rho M."/>
            <person name="Rogozin I.B."/>
            <person name="Sakarya O."/>
            <person name="Salamov A."/>
            <person name="Schaack S."/>
            <person name="Shapiro H."/>
            <person name="Shiga Y."/>
            <person name="Skalitzky C."/>
            <person name="Smith Z."/>
            <person name="Souvorov A."/>
            <person name="Sung W."/>
            <person name="Tang Z."/>
            <person name="Tsuchiya D."/>
            <person name="Tu H."/>
            <person name="Vos H."/>
            <person name="Wang M."/>
            <person name="Wolf Y.I."/>
            <person name="Yamagata H."/>
            <person name="Yamada T."/>
            <person name="Ye Y."/>
            <person name="Shaw J.R."/>
            <person name="Andrews J."/>
            <person name="Crease T.J."/>
            <person name="Tang H."/>
            <person name="Lucas S.M."/>
            <person name="Robertson H.M."/>
            <person name="Bork P."/>
            <person name="Koonin E.V."/>
            <person name="Zdobnov E.M."/>
            <person name="Grigoriev I.V."/>
            <person name="Lynch M."/>
            <person name="Boore J.L."/>
        </authorList>
    </citation>
    <scope>NUCLEOTIDE SEQUENCE [LARGE SCALE GENOMIC DNA]</scope>
</reference>
<comment type="subcellular location">
    <subcellularLocation>
        <location evidence="1">Nucleus</location>
    </subcellularLocation>
</comment>
<feature type="domain" description="HTH CENPB-type" evidence="4">
    <location>
        <begin position="82"/>
        <end position="153"/>
    </location>
</feature>
<dbReference type="InterPro" id="IPR009057">
    <property type="entry name" value="Homeodomain-like_sf"/>
</dbReference>
<dbReference type="GO" id="GO:0003677">
    <property type="term" value="F:DNA binding"/>
    <property type="evidence" value="ECO:0000318"/>
    <property type="project" value="GO_Central"/>
</dbReference>
<sequence>MADAVQQSRFKLTSTSVPKTRLGLSLAERIKVIEARQMGKSMRQLATQFGCGKTQILNTLTQKDRYIHEWEVMGRNNPSIGARKRFRHSRNEQINRSVHDWYQQQTASGLRVTGPMLQKQARHYATLLEISNFGASNGWLANFRRFYNIISSSPHPRKQNLSITFHQYHPNDKSKDCTNQATSSSNYHQHEFVTVVPEHETSDRTSSRFLKTAEVDPLVDASLQQAQQPLELITCNKIRQCRSKTTNHHLLNPIMYSIPSPNSTSPEECSGKEETITQRDKYVSSSPTINHRKRRLLQLHEADRIAVSSKEIIPELSNDEVQILKERRIPKLVPIMPAADYLTEFANLARAKGLLTLTVKDDCGQDWVEIRQSVAFYRVPKHGYPTHLTRLIVNSSLQYFLEVLGHCIRNGSLRYNDNSYGLNYQEATSILRAVNGEYIVCAGVESISHRTAGDSNMKSVQDFGNLKNMYLTLPDNKYRSNECAKWIDYRFGPKCSACEQAALEFSSVPMDLRRMPSPNYK</sequence>
<feature type="region of interest" description="Disordered" evidence="3">
    <location>
        <begin position="258"/>
        <end position="287"/>
    </location>
</feature>
<dbReference type="Gene3D" id="1.10.10.60">
    <property type="entry name" value="Homeodomain-like"/>
    <property type="match status" value="1"/>
</dbReference>
<dbReference type="GO" id="GO:0005634">
    <property type="term" value="C:nucleus"/>
    <property type="evidence" value="ECO:0000318"/>
    <property type="project" value="GO_Central"/>
</dbReference>
<dbReference type="HOGENOM" id="CLU_523028_0_0_1"/>
<dbReference type="OrthoDB" id="9909311at2759"/>
<dbReference type="eggNOG" id="KOG3105">
    <property type="taxonomic scope" value="Eukaryota"/>
</dbReference>
<dbReference type="EMBL" id="GL732526">
    <property type="protein sequence ID" value="EFX88313.1"/>
    <property type="molecule type" value="Genomic_DNA"/>
</dbReference>
<dbReference type="KEGG" id="dpx:DAPPUDRAFT_305668"/>
<evidence type="ECO:0000256" key="2">
    <source>
        <dbReference type="ARBA" id="ARBA00023125"/>
    </source>
</evidence>
<evidence type="ECO:0000259" key="4">
    <source>
        <dbReference type="PROSITE" id="PS51253"/>
    </source>
</evidence>
<dbReference type="PANTHER" id="PTHR19303">
    <property type="entry name" value="TRANSPOSON"/>
    <property type="match status" value="1"/>
</dbReference>
<protein>
    <recommendedName>
        <fullName evidence="4">HTH CENPB-type domain-containing protein</fullName>
    </recommendedName>
</protein>
<dbReference type="Pfam" id="PF03221">
    <property type="entry name" value="HTH_Tnp_Tc5"/>
    <property type="match status" value="1"/>
</dbReference>
<evidence type="ECO:0000256" key="3">
    <source>
        <dbReference type="SAM" id="MobiDB-lite"/>
    </source>
</evidence>
<dbReference type="SMART" id="SM00674">
    <property type="entry name" value="CENPB"/>
    <property type="match status" value="1"/>
</dbReference>
<feature type="compositionally biased region" description="Basic and acidic residues" evidence="3">
    <location>
        <begin position="269"/>
        <end position="282"/>
    </location>
</feature>
<dbReference type="SUPFAM" id="SSF46689">
    <property type="entry name" value="Homeodomain-like"/>
    <property type="match status" value="1"/>
</dbReference>
<dbReference type="PANTHER" id="PTHR19303:SF73">
    <property type="entry name" value="PROTEIN PDC2"/>
    <property type="match status" value="1"/>
</dbReference>
<organism evidence="5 6">
    <name type="scientific">Daphnia pulex</name>
    <name type="common">Water flea</name>
    <dbReference type="NCBI Taxonomy" id="6669"/>
    <lineage>
        <taxon>Eukaryota</taxon>
        <taxon>Metazoa</taxon>
        <taxon>Ecdysozoa</taxon>
        <taxon>Arthropoda</taxon>
        <taxon>Crustacea</taxon>
        <taxon>Branchiopoda</taxon>
        <taxon>Diplostraca</taxon>
        <taxon>Cladocera</taxon>
        <taxon>Anomopoda</taxon>
        <taxon>Daphniidae</taxon>
        <taxon>Daphnia</taxon>
    </lineage>
</organism>
<evidence type="ECO:0000313" key="5">
    <source>
        <dbReference type="EMBL" id="EFX88313.1"/>
    </source>
</evidence>
<accession>E9FX83</accession>
<dbReference type="AlphaFoldDB" id="E9FX83"/>
<gene>
    <name evidence="5" type="ORF">DAPPUDRAFT_305668</name>
</gene>
<keyword evidence="6" id="KW-1185">Reference proteome</keyword>
<keyword evidence="2" id="KW-0238">DNA-binding</keyword>
<dbReference type="InterPro" id="IPR050863">
    <property type="entry name" value="CenT-Element_Derived"/>
</dbReference>
<name>E9FX83_DAPPU</name>
<dbReference type="PROSITE" id="PS51253">
    <property type="entry name" value="HTH_CENPB"/>
    <property type="match status" value="1"/>
</dbReference>
<evidence type="ECO:0000313" key="6">
    <source>
        <dbReference type="Proteomes" id="UP000000305"/>
    </source>
</evidence>
<evidence type="ECO:0000256" key="1">
    <source>
        <dbReference type="ARBA" id="ARBA00004123"/>
    </source>
</evidence>
<dbReference type="Proteomes" id="UP000000305">
    <property type="component" value="Unassembled WGS sequence"/>
</dbReference>